<accession>A0A0A8YL98</accession>
<dbReference type="AlphaFoldDB" id="A0A0A8YL98"/>
<sequence length="22" mass="2667">MLKYICLINLHAKIYLNSRSSW</sequence>
<protein>
    <submittedName>
        <fullName evidence="1">Uncharacterized protein</fullName>
    </submittedName>
</protein>
<organism evidence="1">
    <name type="scientific">Arundo donax</name>
    <name type="common">Giant reed</name>
    <name type="synonym">Donax arundinaceus</name>
    <dbReference type="NCBI Taxonomy" id="35708"/>
    <lineage>
        <taxon>Eukaryota</taxon>
        <taxon>Viridiplantae</taxon>
        <taxon>Streptophyta</taxon>
        <taxon>Embryophyta</taxon>
        <taxon>Tracheophyta</taxon>
        <taxon>Spermatophyta</taxon>
        <taxon>Magnoliopsida</taxon>
        <taxon>Liliopsida</taxon>
        <taxon>Poales</taxon>
        <taxon>Poaceae</taxon>
        <taxon>PACMAD clade</taxon>
        <taxon>Arundinoideae</taxon>
        <taxon>Arundineae</taxon>
        <taxon>Arundo</taxon>
    </lineage>
</organism>
<proteinExistence type="predicted"/>
<name>A0A0A8YL98_ARUDO</name>
<evidence type="ECO:0000313" key="1">
    <source>
        <dbReference type="EMBL" id="JAD23317.1"/>
    </source>
</evidence>
<dbReference type="EMBL" id="GBRH01274578">
    <property type="protein sequence ID" value="JAD23317.1"/>
    <property type="molecule type" value="Transcribed_RNA"/>
</dbReference>
<reference evidence="1" key="2">
    <citation type="journal article" date="2015" name="Data Brief">
        <title>Shoot transcriptome of the giant reed, Arundo donax.</title>
        <authorList>
            <person name="Barrero R.A."/>
            <person name="Guerrero F.D."/>
            <person name="Moolhuijzen P."/>
            <person name="Goolsby J.A."/>
            <person name="Tidwell J."/>
            <person name="Bellgard S.E."/>
            <person name="Bellgard M.I."/>
        </authorList>
    </citation>
    <scope>NUCLEOTIDE SEQUENCE</scope>
    <source>
        <tissue evidence="1">Shoot tissue taken approximately 20 cm above the soil surface</tissue>
    </source>
</reference>
<reference evidence="1" key="1">
    <citation type="submission" date="2014-09" db="EMBL/GenBank/DDBJ databases">
        <authorList>
            <person name="Magalhaes I.L.F."/>
            <person name="Oliveira U."/>
            <person name="Santos F.R."/>
            <person name="Vidigal T.H.D.A."/>
            <person name="Brescovit A.D."/>
            <person name="Santos A.J."/>
        </authorList>
    </citation>
    <scope>NUCLEOTIDE SEQUENCE</scope>
    <source>
        <tissue evidence="1">Shoot tissue taken approximately 20 cm above the soil surface</tissue>
    </source>
</reference>